<dbReference type="Proteomes" id="UP000247454">
    <property type="component" value="Unassembled WGS sequence"/>
</dbReference>
<evidence type="ECO:0000313" key="2">
    <source>
        <dbReference type="Proteomes" id="UP000247454"/>
    </source>
</evidence>
<evidence type="ECO:0008006" key="3">
    <source>
        <dbReference type="Google" id="ProtNLM"/>
    </source>
</evidence>
<proteinExistence type="predicted"/>
<sequence>MRALPDNFDSEAVDETYRRLEGVSRDERVIIPLAVESGSRAWGFPSPDSDYDCRFVYVRPVEDSFTLFPKRDVIETPLTPIIDVNGWELSKALKLLLTGNAVIVEWLTSPIVYQAHEEFRSAFLALANVGNRDGFARHYYYMARSQFQRFASDEEDQALKKVFYSLRPLMALRWLRVHADEKIAPMHFPTLCETADLPGDLKSCIHDLLARKAETRELGKGRVPTPIMSFLKSEFALAEQGLTRSERNALEVEAAKEQLDIFWRYWINTLWDKSNAIL</sequence>
<dbReference type="PANTHER" id="PTHR34817:SF2">
    <property type="entry name" value="NUCLEOTIDYLTRANSFERASE"/>
    <property type="match status" value="1"/>
</dbReference>
<comment type="caution">
    <text evidence="1">The sequence shown here is derived from an EMBL/GenBank/DDBJ whole genome shotgun (WGS) entry which is preliminary data.</text>
</comment>
<dbReference type="PANTHER" id="PTHR34817">
    <property type="entry name" value="NUCLEOTIDYLTRANSFERASE"/>
    <property type="match status" value="1"/>
</dbReference>
<dbReference type="AlphaFoldDB" id="A0A318T4C1"/>
<name>A0A318T4C1_9HYPH</name>
<organism evidence="1 2">
    <name type="scientific">Phyllobacterium leguminum</name>
    <dbReference type="NCBI Taxonomy" id="314237"/>
    <lineage>
        <taxon>Bacteria</taxon>
        <taxon>Pseudomonadati</taxon>
        <taxon>Pseudomonadota</taxon>
        <taxon>Alphaproteobacteria</taxon>
        <taxon>Hyphomicrobiales</taxon>
        <taxon>Phyllobacteriaceae</taxon>
        <taxon>Phyllobacterium</taxon>
    </lineage>
</organism>
<gene>
    <name evidence="1" type="ORF">C7477_10540</name>
</gene>
<dbReference type="OrthoDB" id="9796845at2"/>
<protein>
    <recommendedName>
        <fullName evidence="3">Nucleotidyltransferase</fullName>
    </recommendedName>
</protein>
<reference evidence="1 2" key="1">
    <citation type="submission" date="2018-06" db="EMBL/GenBank/DDBJ databases">
        <title>Genomic Encyclopedia of Type Strains, Phase III (KMG-III): the genomes of soil and plant-associated and newly described type strains.</title>
        <authorList>
            <person name="Whitman W."/>
        </authorList>
    </citation>
    <scope>NUCLEOTIDE SEQUENCE [LARGE SCALE GENOMIC DNA]</scope>
    <source>
        <strain evidence="1 2">ORS 1419</strain>
    </source>
</reference>
<dbReference type="EMBL" id="QJTF01000005">
    <property type="protein sequence ID" value="PYE88941.1"/>
    <property type="molecule type" value="Genomic_DNA"/>
</dbReference>
<dbReference type="Pfam" id="PF10127">
    <property type="entry name" value="RlaP"/>
    <property type="match status" value="1"/>
</dbReference>
<accession>A0A318T4C1</accession>
<keyword evidence="2" id="KW-1185">Reference proteome</keyword>
<dbReference type="InterPro" id="IPR018775">
    <property type="entry name" value="RlaP"/>
</dbReference>
<evidence type="ECO:0000313" key="1">
    <source>
        <dbReference type="EMBL" id="PYE88941.1"/>
    </source>
</evidence>
<dbReference type="RefSeq" id="WP_110749919.1">
    <property type="nucleotide sequence ID" value="NZ_QJTF01000005.1"/>
</dbReference>